<dbReference type="GO" id="GO:0022627">
    <property type="term" value="C:cytosolic small ribosomal subunit"/>
    <property type="evidence" value="ECO:0007669"/>
    <property type="project" value="TreeGrafter"/>
</dbReference>
<dbReference type="KEGG" id="bpip:BPP43_07230"/>
<dbReference type="SUPFAM" id="SSF69754">
    <property type="entry name" value="Ribosome binding protein Y (YfiA homologue)"/>
    <property type="match status" value="1"/>
</dbReference>
<dbReference type="GO" id="GO:0043024">
    <property type="term" value="F:ribosomal small subunit binding"/>
    <property type="evidence" value="ECO:0007669"/>
    <property type="project" value="TreeGrafter"/>
</dbReference>
<dbReference type="PANTHER" id="PTHR33231">
    <property type="entry name" value="30S RIBOSOMAL PROTEIN"/>
    <property type="match status" value="1"/>
</dbReference>
<evidence type="ECO:0000313" key="5">
    <source>
        <dbReference type="Proteomes" id="UP000010793"/>
    </source>
</evidence>
<dbReference type="InterPro" id="IPR050574">
    <property type="entry name" value="HPF/YfiA_ribosome-assoc"/>
</dbReference>
<reference evidence="4 5" key="1">
    <citation type="journal article" date="2013" name="Genome Announc.">
        <title>Complete Genome Sequence of the Porcine Strain Brachyspira pilosicoli P43/6/78(T.).</title>
        <authorList>
            <person name="Lin C."/>
            <person name="den Bakker H.C."/>
            <person name="Suzuki H."/>
            <person name="Lefebure T."/>
            <person name="Ponnala L."/>
            <person name="Sun Q."/>
            <person name="Stanhope M.J."/>
            <person name="Wiedmann M."/>
            <person name="Duhamel G.E."/>
        </authorList>
    </citation>
    <scope>NUCLEOTIDE SEQUENCE [LARGE SCALE GENOMIC DNA]</scope>
    <source>
        <strain evidence="4 5">P43/6/78</strain>
    </source>
</reference>
<gene>
    <name evidence="4" type="ORF">BPP43_07230</name>
</gene>
<dbReference type="NCBIfam" id="TIGR00741">
    <property type="entry name" value="yfiA"/>
    <property type="match status" value="1"/>
</dbReference>
<keyword evidence="5" id="KW-1185">Reference proteome</keyword>
<dbReference type="RefSeq" id="WP_013244533.1">
    <property type="nucleotide sequence ID" value="NC_019908.1"/>
</dbReference>
<dbReference type="InterPro" id="IPR003489">
    <property type="entry name" value="RHF/RaiA"/>
</dbReference>
<evidence type="ECO:0000256" key="1">
    <source>
        <dbReference type="ARBA" id="ARBA00022845"/>
    </source>
</evidence>
<evidence type="ECO:0000256" key="2">
    <source>
        <dbReference type="ARBA" id="ARBA00038695"/>
    </source>
</evidence>
<sequence length="258" mass="30052">MHQNIIGKNVRITKNVREHIANKMQNIKVHSDKIIDANIICEHIHEEYIVQGTITFGKQVFHDKEKEKDLYAAIDTMFQKIERKVRKSKEKNIDKSQRAVVDKSVQTEDDASYSINTVSLYEKPLDEIDALVIFNHDKRPYLAYFPIKREEDLYSVKIGKYPSYLFKGNDSKTYEIYESDDSNSWNIDEVSLTSDNNIDASSSKKYELKEYNVSEAVNYLTENNNEKFVVYVSSVTGQVEALYKESDISFTLIRIFEI</sequence>
<comment type="subunit">
    <text evidence="2">Associates exclusively with 100S ribosomes, which are dimers of 70S ribosomes.</text>
</comment>
<organism evidence="4 5">
    <name type="scientific">Brachyspira pilosicoli P43/6/78</name>
    <dbReference type="NCBI Taxonomy" id="1042417"/>
    <lineage>
        <taxon>Bacteria</taxon>
        <taxon>Pseudomonadati</taxon>
        <taxon>Spirochaetota</taxon>
        <taxon>Spirochaetia</taxon>
        <taxon>Brachyspirales</taxon>
        <taxon>Brachyspiraceae</taxon>
        <taxon>Brachyspira</taxon>
    </lineage>
</organism>
<keyword evidence="4" id="KW-0689">Ribosomal protein</keyword>
<dbReference type="GeneID" id="56440164"/>
<dbReference type="GO" id="GO:0045900">
    <property type="term" value="P:negative regulation of translational elongation"/>
    <property type="evidence" value="ECO:0007669"/>
    <property type="project" value="TreeGrafter"/>
</dbReference>
<dbReference type="Gene3D" id="3.30.160.100">
    <property type="entry name" value="Ribosome hibernation promotion factor-like"/>
    <property type="match status" value="1"/>
</dbReference>
<dbReference type="AlphaFoldDB" id="A0A3B6VNI2"/>
<proteinExistence type="predicted"/>
<protein>
    <recommendedName>
        <fullName evidence="3">Ribosome hibernation promoting factor</fullName>
    </recommendedName>
</protein>
<keyword evidence="4" id="KW-0687">Ribonucleoprotein</keyword>
<accession>A0A3B6VNI2</accession>
<dbReference type="Pfam" id="PF02482">
    <property type="entry name" value="Ribosomal_S30AE"/>
    <property type="match status" value="1"/>
</dbReference>
<dbReference type="EMBL" id="CP002873">
    <property type="protein sequence ID" value="AGA66674.1"/>
    <property type="molecule type" value="Genomic_DNA"/>
</dbReference>
<keyword evidence="1" id="KW-0810">Translation regulation</keyword>
<dbReference type="Proteomes" id="UP000010793">
    <property type="component" value="Chromosome"/>
</dbReference>
<dbReference type="InterPro" id="IPR036567">
    <property type="entry name" value="RHF-like"/>
</dbReference>
<dbReference type="PANTHER" id="PTHR33231:SF1">
    <property type="entry name" value="30S RIBOSOMAL PROTEIN"/>
    <property type="match status" value="1"/>
</dbReference>
<evidence type="ECO:0000313" key="4">
    <source>
        <dbReference type="EMBL" id="AGA66674.1"/>
    </source>
</evidence>
<dbReference type="CDD" id="cd00552">
    <property type="entry name" value="RaiA"/>
    <property type="match status" value="1"/>
</dbReference>
<evidence type="ECO:0000256" key="3">
    <source>
        <dbReference type="ARBA" id="ARBA00041148"/>
    </source>
</evidence>
<name>A0A3B6VNI2_BRAPL</name>